<dbReference type="InterPro" id="IPR000719">
    <property type="entry name" value="Prot_kinase_dom"/>
</dbReference>
<proteinExistence type="inferred from homology"/>
<dbReference type="EC" id="2.7.11.1" evidence="2"/>
<dbReference type="InterPro" id="IPR011009">
    <property type="entry name" value="Kinase-like_dom_sf"/>
</dbReference>
<name>A0A2T7NIU3_POMCA</name>
<reference evidence="12 13" key="1">
    <citation type="submission" date="2018-04" db="EMBL/GenBank/DDBJ databases">
        <title>The genome of golden apple snail Pomacea canaliculata provides insight into stress tolerance and invasive adaptation.</title>
        <authorList>
            <person name="Liu C."/>
            <person name="Liu B."/>
            <person name="Ren Y."/>
            <person name="Zhang Y."/>
            <person name="Wang H."/>
            <person name="Li S."/>
            <person name="Jiang F."/>
            <person name="Yin L."/>
            <person name="Zhang G."/>
            <person name="Qian W."/>
            <person name="Fan W."/>
        </authorList>
    </citation>
    <scope>NUCLEOTIDE SEQUENCE [LARGE SCALE GENOMIC DNA]</scope>
    <source>
        <strain evidence="12">SZHN2017</strain>
        <tissue evidence="12">Muscle</tissue>
    </source>
</reference>
<keyword evidence="3" id="KW-0723">Serine/threonine-protein kinase</keyword>
<comment type="catalytic activity">
    <reaction evidence="9">
        <text>L-seryl-[protein] + ATP = O-phospho-L-seryl-[protein] + ADP + H(+)</text>
        <dbReference type="Rhea" id="RHEA:17989"/>
        <dbReference type="Rhea" id="RHEA-COMP:9863"/>
        <dbReference type="Rhea" id="RHEA-COMP:11604"/>
        <dbReference type="ChEBI" id="CHEBI:15378"/>
        <dbReference type="ChEBI" id="CHEBI:29999"/>
        <dbReference type="ChEBI" id="CHEBI:30616"/>
        <dbReference type="ChEBI" id="CHEBI:83421"/>
        <dbReference type="ChEBI" id="CHEBI:456216"/>
        <dbReference type="EC" id="2.7.11.1"/>
    </reaction>
</comment>
<dbReference type="InterPro" id="IPR051131">
    <property type="entry name" value="NEK_Ser/Thr_kinase_NIMA"/>
</dbReference>
<evidence type="ECO:0000259" key="11">
    <source>
        <dbReference type="PROSITE" id="PS50011"/>
    </source>
</evidence>
<evidence type="ECO:0000256" key="2">
    <source>
        <dbReference type="ARBA" id="ARBA00012513"/>
    </source>
</evidence>
<evidence type="ECO:0000256" key="4">
    <source>
        <dbReference type="ARBA" id="ARBA00022679"/>
    </source>
</evidence>
<evidence type="ECO:0000256" key="5">
    <source>
        <dbReference type="ARBA" id="ARBA00022741"/>
    </source>
</evidence>
<dbReference type="Gene3D" id="3.30.200.20">
    <property type="entry name" value="Phosphorylase Kinase, domain 1"/>
    <property type="match status" value="1"/>
</dbReference>
<protein>
    <recommendedName>
        <fullName evidence="2">non-specific serine/threonine protein kinase</fullName>
        <ecNumber evidence="2">2.7.11.1</ecNumber>
    </recommendedName>
</protein>
<comment type="caution">
    <text evidence="12">The sequence shown here is derived from an EMBL/GenBank/DDBJ whole genome shotgun (WGS) entry which is preliminary data.</text>
</comment>
<sequence length="576" mass="65839">MPQSKSLGDVKSKEQRVLANRYQVVKKLGSGNFGVAYLCKDLRNNEEQKVLKEISVGELQPDETVDAMHEARLLSRLNHPGIGGDLDQKIIDYKKKGMHFEEKTVLDWTVQLMMALQYMHSRRVLHRDLKTRNIFLRNNMVKIGDFGISRILMGTADMASTFTGTPYYMSPEVLKHEGYNSKSDVWSVGCILYELCALEHAFSGQGLMGVMYRIVEGEPPELPRKYSRELAAVFKRMLIKEPDSRPSAQEVLQIQFISHHIGKMKDTLTDEYKTKHQSNMNDEKAEQEAKEIAQLLREKSHLEDIRKEETEDPKLKYMSPRERMRLRKIQEADQRKKELEKSVANDVSVGCRATGLQIWITGSKGFYDDDDEDVARTTMKARTSFIPRTSHVMGAHHTFEDRPITPLRDRMVYDKFHSSLDFKDGIPDTDDMANTYYSQFEFDADDDDGGSGDEQEKEERTLVGGQDEMAQYIGHLQGALESQTNGNTVTVADDTVSGAYGPGAREIKIKNLRSQCISQMGEEAFKKAYDYLHTARFSEDKEEQEIMQGLRAFVKNPSDCFLVDQLLFLEEQAKIS</sequence>
<dbReference type="AlphaFoldDB" id="A0A2T7NIU3"/>
<dbReference type="PROSITE" id="PS00108">
    <property type="entry name" value="PROTEIN_KINASE_ST"/>
    <property type="match status" value="1"/>
</dbReference>
<evidence type="ECO:0000313" key="13">
    <source>
        <dbReference type="Proteomes" id="UP000245119"/>
    </source>
</evidence>
<dbReference type="Pfam" id="PF00069">
    <property type="entry name" value="Pkinase"/>
    <property type="match status" value="1"/>
</dbReference>
<keyword evidence="13" id="KW-1185">Reference proteome</keyword>
<dbReference type="EMBL" id="PZQS01000012">
    <property type="protein sequence ID" value="PVD21075.1"/>
    <property type="molecule type" value="Genomic_DNA"/>
</dbReference>
<organism evidence="12 13">
    <name type="scientific">Pomacea canaliculata</name>
    <name type="common">Golden apple snail</name>
    <dbReference type="NCBI Taxonomy" id="400727"/>
    <lineage>
        <taxon>Eukaryota</taxon>
        <taxon>Metazoa</taxon>
        <taxon>Spiralia</taxon>
        <taxon>Lophotrochozoa</taxon>
        <taxon>Mollusca</taxon>
        <taxon>Gastropoda</taxon>
        <taxon>Caenogastropoda</taxon>
        <taxon>Architaenioglossa</taxon>
        <taxon>Ampullarioidea</taxon>
        <taxon>Ampullariidae</taxon>
        <taxon>Pomacea</taxon>
    </lineage>
</organism>
<dbReference type="STRING" id="400727.A0A2T7NIU3"/>
<dbReference type="GO" id="GO:0004674">
    <property type="term" value="F:protein serine/threonine kinase activity"/>
    <property type="evidence" value="ECO:0007669"/>
    <property type="project" value="UniProtKB-KW"/>
</dbReference>
<keyword evidence="5" id="KW-0547">Nucleotide-binding</keyword>
<dbReference type="GO" id="GO:0005524">
    <property type="term" value="F:ATP binding"/>
    <property type="evidence" value="ECO:0007669"/>
    <property type="project" value="UniProtKB-KW"/>
</dbReference>
<evidence type="ECO:0000256" key="6">
    <source>
        <dbReference type="ARBA" id="ARBA00022777"/>
    </source>
</evidence>
<evidence type="ECO:0000256" key="3">
    <source>
        <dbReference type="ARBA" id="ARBA00022527"/>
    </source>
</evidence>
<evidence type="ECO:0000256" key="1">
    <source>
        <dbReference type="ARBA" id="ARBA00010886"/>
    </source>
</evidence>
<evidence type="ECO:0000256" key="9">
    <source>
        <dbReference type="ARBA" id="ARBA00048679"/>
    </source>
</evidence>
<comment type="similarity">
    <text evidence="1">Belongs to the protein kinase superfamily. NEK Ser/Thr protein kinase family. NIMA subfamily.</text>
</comment>
<feature type="domain" description="Protein kinase" evidence="11">
    <location>
        <begin position="22"/>
        <end position="257"/>
    </location>
</feature>
<gene>
    <name evidence="12" type="ORF">C0Q70_19241</name>
</gene>
<comment type="catalytic activity">
    <reaction evidence="8">
        <text>L-threonyl-[protein] + ATP = O-phospho-L-threonyl-[protein] + ADP + H(+)</text>
        <dbReference type="Rhea" id="RHEA:46608"/>
        <dbReference type="Rhea" id="RHEA-COMP:11060"/>
        <dbReference type="Rhea" id="RHEA-COMP:11605"/>
        <dbReference type="ChEBI" id="CHEBI:15378"/>
        <dbReference type="ChEBI" id="CHEBI:30013"/>
        <dbReference type="ChEBI" id="CHEBI:30616"/>
        <dbReference type="ChEBI" id="CHEBI:61977"/>
        <dbReference type="ChEBI" id="CHEBI:456216"/>
        <dbReference type="EC" id="2.7.11.1"/>
    </reaction>
</comment>
<dbReference type="SUPFAM" id="SSF56112">
    <property type="entry name" value="Protein kinase-like (PK-like)"/>
    <property type="match status" value="1"/>
</dbReference>
<dbReference type="PROSITE" id="PS50011">
    <property type="entry name" value="PROTEIN_KINASE_DOM"/>
    <property type="match status" value="1"/>
</dbReference>
<feature type="coiled-coil region" evidence="10">
    <location>
        <begin position="285"/>
        <end position="312"/>
    </location>
</feature>
<dbReference type="PANTHER" id="PTHR44899:SF8">
    <property type="entry name" value="NIMA-RELATED KINASE 11"/>
    <property type="match status" value="1"/>
</dbReference>
<evidence type="ECO:0000256" key="10">
    <source>
        <dbReference type="SAM" id="Coils"/>
    </source>
</evidence>
<dbReference type="Gene3D" id="1.10.510.10">
    <property type="entry name" value="Transferase(Phosphotransferase) domain 1"/>
    <property type="match status" value="1"/>
</dbReference>
<evidence type="ECO:0000313" key="12">
    <source>
        <dbReference type="EMBL" id="PVD21075.1"/>
    </source>
</evidence>
<keyword evidence="6" id="KW-0418">Kinase</keyword>
<accession>A0A2T7NIU3</accession>
<dbReference type="SMART" id="SM00220">
    <property type="entry name" value="S_TKc"/>
    <property type="match status" value="1"/>
</dbReference>
<keyword evidence="4" id="KW-0808">Transferase</keyword>
<dbReference type="PANTHER" id="PTHR44899">
    <property type="entry name" value="CAMK FAMILY PROTEIN KINASE"/>
    <property type="match status" value="1"/>
</dbReference>
<evidence type="ECO:0000256" key="7">
    <source>
        <dbReference type="ARBA" id="ARBA00022840"/>
    </source>
</evidence>
<dbReference type="OrthoDB" id="248923at2759"/>
<evidence type="ECO:0000256" key="8">
    <source>
        <dbReference type="ARBA" id="ARBA00047899"/>
    </source>
</evidence>
<keyword evidence="10" id="KW-0175">Coiled coil</keyword>
<dbReference type="InterPro" id="IPR008271">
    <property type="entry name" value="Ser/Thr_kinase_AS"/>
</dbReference>
<dbReference type="Proteomes" id="UP000245119">
    <property type="component" value="Linkage Group LG12"/>
</dbReference>
<keyword evidence="7" id="KW-0067">ATP-binding</keyword>